<protein>
    <submittedName>
        <fullName evidence="2">GL25355</fullName>
    </submittedName>
</protein>
<dbReference type="HOGENOM" id="CLU_2294539_0_0_1"/>
<dbReference type="Proteomes" id="UP000008744">
    <property type="component" value="Unassembled WGS sequence"/>
</dbReference>
<evidence type="ECO:0000313" key="2">
    <source>
        <dbReference type="EMBL" id="EDW27432.1"/>
    </source>
</evidence>
<sequence length="101" mass="11320">MRSTSSQHFTRKPSAPPRLRRRDCDNADNAILMIPLFFIDPTSTSNIDFLLPVNNCNSAAAYNNSDDPNNSAAAEVPLPRSSIGFFKNYKSRFKQSHSDIQ</sequence>
<dbReference type="EMBL" id="CH479355">
    <property type="protein sequence ID" value="EDW27432.1"/>
    <property type="molecule type" value="Genomic_DNA"/>
</dbReference>
<evidence type="ECO:0000256" key="1">
    <source>
        <dbReference type="SAM" id="MobiDB-lite"/>
    </source>
</evidence>
<evidence type="ECO:0000313" key="3">
    <source>
        <dbReference type="Proteomes" id="UP000008744"/>
    </source>
</evidence>
<keyword evidence="3" id="KW-1185">Reference proteome</keyword>
<accession>B4HCL3</accession>
<name>B4HCL3_DROPE</name>
<gene>
    <name evidence="2" type="primary">Dper\GL25355</name>
    <name evidence="2" type="ORF">Dper_GL25355</name>
</gene>
<dbReference type="AlphaFoldDB" id="B4HCL3"/>
<reference evidence="2 3" key="1">
    <citation type="journal article" date="2007" name="Nature">
        <title>Evolution of genes and genomes on the Drosophila phylogeny.</title>
        <authorList>
            <consortium name="Drosophila 12 Genomes Consortium"/>
            <person name="Clark A.G."/>
            <person name="Eisen M.B."/>
            <person name="Smith D.R."/>
            <person name="Bergman C.M."/>
            <person name="Oliver B."/>
            <person name="Markow T.A."/>
            <person name="Kaufman T.C."/>
            <person name="Kellis M."/>
            <person name="Gelbart W."/>
            <person name="Iyer V.N."/>
            <person name="Pollard D.A."/>
            <person name="Sackton T.B."/>
            <person name="Larracuente A.M."/>
            <person name="Singh N.D."/>
            <person name="Abad J.P."/>
            <person name="Abt D.N."/>
            <person name="Adryan B."/>
            <person name="Aguade M."/>
            <person name="Akashi H."/>
            <person name="Anderson W.W."/>
            <person name="Aquadro C.F."/>
            <person name="Ardell D.H."/>
            <person name="Arguello R."/>
            <person name="Artieri C.G."/>
            <person name="Barbash D.A."/>
            <person name="Barker D."/>
            <person name="Barsanti P."/>
            <person name="Batterham P."/>
            <person name="Batzoglou S."/>
            <person name="Begun D."/>
            <person name="Bhutkar A."/>
            <person name="Blanco E."/>
            <person name="Bosak S.A."/>
            <person name="Bradley R.K."/>
            <person name="Brand A.D."/>
            <person name="Brent M.R."/>
            <person name="Brooks A.N."/>
            <person name="Brown R.H."/>
            <person name="Butlin R.K."/>
            <person name="Caggese C."/>
            <person name="Calvi B.R."/>
            <person name="Bernardo de Carvalho A."/>
            <person name="Caspi A."/>
            <person name="Castrezana S."/>
            <person name="Celniker S.E."/>
            <person name="Chang J.L."/>
            <person name="Chapple C."/>
            <person name="Chatterji S."/>
            <person name="Chinwalla A."/>
            <person name="Civetta A."/>
            <person name="Clifton S.W."/>
            <person name="Comeron J.M."/>
            <person name="Costello J.C."/>
            <person name="Coyne J.A."/>
            <person name="Daub J."/>
            <person name="David R.G."/>
            <person name="Delcher A.L."/>
            <person name="Delehaunty K."/>
            <person name="Do C.B."/>
            <person name="Ebling H."/>
            <person name="Edwards K."/>
            <person name="Eickbush T."/>
            <person name="Evans J.D."/>
            <person name="Filipski A."/>
            <person name="Findeiss S."/>
            <person name="Freyhult E."/>
            <person name="Fulton L."/>
            <person name="Fulton R."/>
            <person name="Garcia A.C."/>
            <person name="Gardiner A."/>
            <person name="Garfield D.A."/>
            <person name="Garvin B.E."/>
            <person name="Gibson G."/>
            <person name="Gilbert D."/>
            <person name="Gnerre S."/>
            <person name="Godfrey J."/>
            <person name="Good R."/>
            <person name="Gotea V."/>
            <person name="Gravely B."/>
            <person name="Greenberg A.J."/>
            <person name="Griffiths-Jones S."/>
            <person name="Gross S."/>
            <person name="Guigo R."/>
            <person name="Gustafson E.A."/>
            <person name="Haerty W."/>
            <person name="Hahn M.W."/>
            <person name="Halligan D.L."/>
            <person name="Halpern A.L."/>
            <person name="Halter G.M."/>
            <person name="Han M.V."/>
            <person name="Heger A."/>
            <person name="Hillier L."/>
            <person name="Hinrichs A.S."/>
            <person name="Holmes I."/>
            <person name="Hoskins R.A."/>
            <person name="Hubisz M.J."/>
            <person name="Hultmark D."/>
            <person name="Huntley M.A."/>
            <person name="Jaffe D.B."/>
            <person name="Jagadeeshan S."/>
            <person name="Jeck W.R."/>
            <person name="Johnson J."/>
            <person name="Jones C.D."/>
            <person name="Jordan W.C."/>
            <person name="Karpen G.H."/>
            <person name="Kataoka E."/>
            <person name="Keightley P.D."/>
            <person name="Kheradpour P."/>
            <person name="Kirkness E.F."/>
            <person name="Koerich L.B."/>
            <person name="Kristiansen K."/>
            <person name="Kudrna D."/>
            <person name="Kulathinal R.J."/>
            <person name="Kumar S."/>
            <person name="Kwok R."/>
            <person name="Lander E."/>
            <person name="Langley C.H."/>
            <person name="Lapoint R."/>
            <person name="Lazzaro B.P."/>
            <person name="Lee S.J."/>
            <person name="Levesque L."/>
            <person name="Li R."/>
            <person name="Lin C.F."/>
            <person name="Lin M.F."/>
            <person name="Lindblad-Toh K."/>
            <person name="Llopart A."/>
            <person name="Long M."/>
            <person name="Low L."/>
            <person name="Lozovsky E."/>
            <person name="Lu J."/>
            <person name="Luo M."/>
            <person name="Machado C.A."/>
            <person name="Makalowski W."/>
            <person name="Marzo M."/>
            <person name="Matsuda M."/>
            <person name="Matzkin L."/>
            <person name="McAllister B."/>
            <person name="McBride C.S."/>
            <person name="McKernan B."/>
            <person name="McKernan K."/>
            <person name="Mendez-Lago M."/>
            <person name="Minx P."/>
            <person name="Mollenhauer M.U."/>
            <person name="Montooth K."/>
            <person name="Mount S.M."/>
            <person name="Mu X."/>
            <person name="Myers E."/>
            <person name="Negre B."/>
            <person name="Newfeld S."/>
            <person name="Nielsen R."/>
            <person name="Noor M.A."/>
            <person name="O'Grady P."/>
            <person name="Pachter L."/>
            <person name="Papaceit M."/>
            <person name="Parisi M.J."/>
            <person name="Parisi M."/>
            <person name="Parts L."/>
            <person name="Pedersen J.S."/>
            <person name="Pesole G."/>
            <person name="Phillippy A.M."/>
            <person name="Ponting C.P."/>
            <person name="Pop M."/>
            <person name="Porcelli D."/>
            <person name="Powell J.R."/>
            <person name="Prohaska S."/>
            <person name="Pruitt K."/>
            <person name="Puig M."/>
            <person name="Quesneville H."/>
            <person name="Ram K.R."/>
            <person name="Rand D."/>
            <person name="Rasmussen M.D."/>
            <person name="Reed L.K."/>
            <person name="Reenan R."/>
            <person name="Reily A."/>
            <person name="Remington K.A."/>
            <person name="Rieger T.T."/>
            <person name="Ritchie M.G."/>
            <person name="Robin C."/>
            <person name="Rogers Y.H."/>
            <person name="Rohde C."/>
            <person name="Rozas J."/>
            <person name="Rubenfield M.J."/>
            <person name="Ruiz A."/>
            <person name="Russo S."/>
            <person name="Salzberg S.L."/>
            <person name="Sanchez-Gracia A."/>
            <person name="Saranga D.J."/>
            <person name="Sato H."/>
            <person name="Schaeffer S.W."/>
            <person name="Schatz M.C."/>
            <person name="Schlenke T."/>
            <person name="Schwartz R."/>
            <person name="Segarra C."/>
            <person name="Singh R.S."/>
            <person name="Sirot L."/>
            <person name="Sirota M."/>
            <person name="Sisneros N.B."/>
            <person name="Smith C.D."/>
            <person name="Smith T.F."/>
            <person name="Spieth J."/>
            <person name="Stage D.E."/>
            <person name="Stark A."/>
            <person name="Stephan W."/>
            <person name="Strausberg R.L."/>
            <person name="Strempel S."/>
            <person name="Sturgill D."/>
            <person name="Sutton G."/>
            <person name="Sutton G.G."/>
            <person name="Tao W."/>
            <person name="Teichmann S."/>
            <person name="Tobari Y.N."/>
            <person name="Tomimura Y."/>
            <person name="Tsolas J.M."/>
            <person name="Valente V.L."/>
            <person name="Venter E."/>
            <person name="Venter J.C."/>
            <person name="Vicario S."/>
            <person name="Vieira F.G."/>
            <person name="Vilella A.J."/>
            <person name="Villasante A."/>
            <person name="Walenz B."/>
            <person name="Wang J."/>
            <person name="Wasserman M."/>
            <person name="Watts T."/>
            <person name="Wilson D."/>
            <person name="Wilson R.K."/>
            <person name="Wing R.A."/>
            <person name="Wolfner M.F."/>
            <person name="Wong A."/>
            <person name="Wong G.K."/>
            <person name="Wu C.I."/>
            <person name="Wu G."/>
            <person name="Yamamoto D."/>
            <person name="Yang H.P."/>
            <person name="Yang S.P."/>
            <person name="Yorke J.A."/>
            <person name="Yoshida K."/>
            <person name="Zdobnov E."/>
            <person name="Zhang P."/>
            <person name="Zhang Y."/>
            <person name="Zimin A.V."/>
            <person name="Baldwin J."/>
            <person name="Abdouelleil A."/>
            <person name="Abdulkadir J."/>
            <person name="Abebe A."/>
            <person name="Abera B."/>
            <person name="Abreu J."/>
            <person name="Acer S.C."/>
            <person name="Aftuck L."/>
            <person name="Alexander A."/>
            <person name="An P."/>
            <person name="Anderson E."/>
            <person name="Anderson S."/>
            <person name="Arachi H."/>
            <person name="Azer M."/>
            <person name="Bachantsang P."/>
            <person name="Barry A."/>
            <person name="Bayul T."/>
            <person name="Berlin A."/>
            <person name="Bessette D."/>
            <person name="Bloom T."/>
            <person name="Blye J."/>
            <person name="Boguslavskiy L."/>
            <person name="Bonnet C."/>
            <person name="Boukhgalter B."/>
            <person name="Bourzgui I."/>
            <person name="Brown A."/>
            <person name="Cahill P."/>
            <person name="Channer S."/>
            <person name="Cheshatsang Y."/>
            <person name="Chuda L."/>
            <person name="Citroen M."/>
            <person name="Collymore A."/>
            <person name="Cooke P."/>
            <person name="Costello M."/>
            <person name="D'Aco K."/>
            <person name="Daza R."/>
            <person name="De Haan G."/>
            <person name="DeGray S."/>
            <person name="DeMaso C."/>
            <person name="Dhargay N."/>
            <person name="Dooley K."/>
            <person name="Dooley E."/>
            <person name="Doricent M."/>
            <person name="Dorje P."/>
            <person name="Dorjee K."/>
            <person name="Dupes A."/>
            <person name="Elong R."/>
            <person name="Falk J."/>
            <person name="Farina A."/>
            <person name="Faro S."/>
            <person name="Ferguson D."/>
            <person name="Fisher S."/>
            <person name="Foley C.D."/>
            <person name="Franke A."/>
            <person name="Friedrich D."/>
            <person name="Gadbois L."/>
            <person name="Gearin G."/>
            <person name="Gearin C.R."/>
            <person name="Giannoukos G."/>
            <person name="Goode T."/>
            <person name="Graham J."/>
            <person name="Grandbois E."/>
            <person name="Grewal S."/>
            <person name="Gyaltsen K."/>
            <person name="Hafez N."/>
            <person name="Hagos B."/>
            <person name="Hall J."/>
            <person name="Henson C."/>
            <person name="Hollinger A."/>
            <person name="Honan T."/>
            <person name="Huard M.D."/>
            <person name="Hughes L."/>
            <person name="Hurhula B."/>
            <person name="Husby M.E."/>
            <person name="Kamat A."/>
            <person name="Kanga B."/>
            <person name="Kashin S."/>
            <person name="Khazanovich D."/>
            <person name="Kisner P."/>
            <person name="Lance K."/>
            <person name="Lara M."/>
            <person name="Lee W."/>
            <person name="Lennon N."/>
            <person name="Letendre F."/>
            <person name="LeVine R."/>
            <person name="Lipovsky A."/>
            <person name="Liu X."/>
            <person name="Liu J."/>
            <person name="Liu S."/>
            <person name="Lokyitsang T."/>
            <person name="Lokyitsang Y."/>
            <person name="Lubonja R."/>
            <person name="Lui A."/>
            <person name="MacDonald P."/>
            <person name="Magnisalis V."/>
            <person name="Maru K."/>
            <person name="Matthews C."/>
            <person name="McCusker W."/>
            <person name="McDonough S."/>
            <person name="Mehta T."/>
            <person name="Meldrim J."/>
            <person name="Meneus L."/>
            <person name="Mihai O."/>
            <person name="Mihalev A."/>
            <person name="Mihova T."/>
            <person name="Mittelman R."/>
            <person name="Mlenga V."/>
            <person name="Montmayeur A."/>
            <person name="Mulrain L."/>
            <person name="Navidi A."/>
            <person name="Naylor J."/>
            <person name="Negash T."/>
            <person name="Nguyen T."/>
            <person name="Nguyen N."/>
            <person name="Nicol R."/>
            <person name="Norbu C."/>
            <person name="Norbu N."/>
            <person name="Novod N."/>
            <person name="O'Neill B."/>
            <person name="Osman S."/>
            <person name="Markiewicz E."/>
            <person name="Oyono O.L."/>
            <person name="Patti C."/>
            <person name="Phunkhang P."/>
            <person name="Pierre F."/>
            <person name="Priest M."/>
            <person name="Raghuraman S."/>
            <person name="Rege F."/>
            <person name="Reyes R."/>
            <person name="Rise C."/>
            <person name="Rogov P."/>
            <person name="Ross K."/>
            <person name="Ryan E."/>
            <person name="Settipalli S."/>
            <person name="Shea T."/>
            <person name="Sherpa N."/>
            <person name="Shi L."/>
            <person name="Shih D."/>
            <person name="Sparrow T."/>
            <person name="Spaulding J."/>
            <person name="Stalker J."/>
            <person name="Stange-Thomann N."/>
            <person name="Stavropoulos S."/>
            <person name="Stone C."/>
            <person name="Strader C."/>
            <person name="Tesfaye S."/>
            <person name="Thomson T."/>
            <person name="Thoulutsang Y."/>
            <person name="Thoulutsang D."/>
            <person name="Topham K."/>
            <person name="Topping I."/>
            <person name="Tsamla T."/>
            <person name="Vassiliev H."/>
            <person name="Vo A."/>
            <person name="Wangchuk T."/>
            <person name="Wangdi T."/>
            <person name="Weiand M."/>
            <person name="Wilkinson J."/>
            <person name="Wilson A."/>
            <person name="Yadav S."/>
            <person name="Young G."/>
            <person name="Yu Q."/>
            <person name="Zembek L."/>
            <person name="Zhong D."/>
            <person name="Zimmer A."/>
            <person name="Zwirko Z."/>
            <person name="Jaffe D.B."/>
            <person name="Alvarez P."/>
            <person name="Brockman W."/>
            <person name="Butler J."/>
            <person name="Chin C."/>
            <person name="Gnerre S."/>
            <person name="Grabherr M."/>
            <person name="Kleber M."/>
            <person name="Mauceli E."/>
            <person name="MacCallum I."/>
        </authorList>
    </citation>
    <scope>NUCLEOTIDE SEQUENCE [LARGE SCALE GENOMIC DNA]</scope>
    <source>
        <strain evidence="3">MSH-3 / Tucson 14011-0111.49</strain>
    </source>
</reference>
<organism evidence="3">
    <name type="scientific">Drosophila persimilis</name>
    <name type="common">Fruit fly</name>
    <dbReference type="NCBI Taxonomy" id="7234"/>
    <lineage>
        <taxon>Eukaryota</taxon>
        <taxon>Metazoa</taxon>
        <taxon>Ecdysozoa</taxon>
        <taxon>Arthropoda</taxon>
        <taxon>Hexapoda</taxon>
        <taxon>Insecta</taxon>
        <taxon>Pterygota</taxon>
        <taxon>Neoptera</taxon>
        <taxon>Endopterygota</taxon>
        <taxon>Diptera</taxon>
        <taxon>Brachycera</taxon>
        <taxon>Muscomorpha</taxon>
        <taxon>Ephydroidea</taxon>
        <taxon>Drosophilidae</taxon>
        <taxon>Drosophila</taxon>
        <taxon>Sophophora</taxon>
    </lineage>
</organism>
<proteinExistence type="predicted"/>
<feature type="region of interest" description="Disordered" evidence="1">
    <location>
        <begin position="1"/>
        <end position="22"/>
    </location>
</feature>